<proteinExistence type="predicted"/>
<dbReference type="AlphaFoldDB" id="A0AAE1DBB5"/>
<keyword evidence="2" id="KW-1185">Reference proteome</keyword>
<reference evidence="1" key="1">
    <citation type="journal article" date="2023" name="G3 (Bethesda)">
        <title>A reference genome for the long-term kleptoplast-retaining sea slug Elysia crispata morphotype clarki.</title>
        <authorList>
            <person name="Eastman K.E."/>
            <person name="Pendleton A.L."/>
            <person name="Shaikh M.A."/>
            <person name="Suttiyut T."/>
            <person name="Ogas R."/>
            <person name="Tomko P."/>
            <person name="Gavelis G."/>
            <person name="Widhalm J.R."/>
            <person name="Wisecaver J.H."/>
        </authorList>
    </citation>
    <scope>NUCLEOTIDE SEQUENCE</scope>
    <source>
        <strain evidence="1">ECLA1</strain>
    </source>
</reference>
<evidence type="ECO:0000313" key="1">
    <source>
        <dbReference type="EMBL" id="KAK3763635.1"/>
    </source>
</evidence>
<evidence type="ECO:0000313" key="2">
    <source>
        <dbReference type="Proteomes" id="UP001283361"/>
    </source>
</evidence>
<sequence length="105" mass="12022">MTKCRLCFVEKPFALAKRARPGSVYYNQNHWSVDTSVSRTDCVTSGTISVRCDPFSGNHLDLQMLIKILHEAKWKETINIRVTVTEDTNSHTHNKCGRQISNRVE</sequence>
<gene>
    <name evidence="1" type="ORF">RRG08_057055</name>
</gene>
<organism evidence="1 2">
    <name type="scientific">Elysia crispata</name>
    <name type="common">lettuce slug</name>
    <dbReference type="NCBI Taxonomy" id="231223"/>
    <lineage>
        <taxon>Eukaryota</taxon>
        <taxon>Metazoa</taxon>
        <taxon>Spiralia</taxon>
        <taxon>Lophotrochozoa</taxon>
        <taxon>Mollusca</taxon>
        <taxon>Gastropoda</taxon>
        <taxon>Heterobranchia</taxon>
        <taxon>Euthyneura</taxon>
        <taxon>Panpulmonata</taxon>
        <taxon>Sacoglossa</taxon>
        <taxon>Placobranchoidea</taxon>
        <taxon>Plakobranchidae</taxon>
        <taxon>Elysia</taxon>
    </lineage>
</organism>
<comment type="caution">
    <text evidence="1">The sequence shown here is derived from an EMBL/GenBank/DDBJ whole genome shotgun (WGS) entry which is preliminary data.</text>
</comment>
<protein>
    <submittedName>
        <fullName evidence="1">Uncharacterized protein</fullName>
    </submittedName>
</protein>
<accession>A0AAE1DBB5</accession>
<name>A0AAE1DBB5_9GAST</name>
<dbReference type="EMBL" id="JAWDGP010004530">
    <property type="protein sequence ID" value="KAK3763635.1"/>
    <property type="molecule type" value="Genomic_DNA"/>
</dbReference>
<dbReference type="Proteomes" id="UP001283361">
    <property type="component" value="Unassembled WGS sequence"/>
</dbReference>